<proteinExistence type="inferred from homology"/>
<comment type="caution">
    <text evidence="6">The sequence shown here is derived from an EMBL/GenBank/DDBJ whole genome shotgun (WGS) entry which is preliminary data.</text>
</comment>
<reference evidence="7" key="1">
    <citation type="journal article" date="2019" name="Int. J. Syst. Evol. Microbiol.">
        <title>The Global Catalogue of Microorganisms (GCM) 10K type strain sequencing project: providing services to taxonomists for standard genome sequencing and annotation.</title>
        <authorList>
            <consortium name="The Broad Institute Genomics Platform"/>
            <consortium name="The Broad Institute Genome Sequencing Center for Infectious Disease"/>
            <person name="Wu L."/>
            <person name="Ma J."/>
        </authorList>
    </citation>
    <scope>NUCLEOTIDE SEQUENCE [LARGE SCALE GENOMIC DNA]</scope>
    <source>
        <strain evidence="7">CGMCC 1.10992</strain>
    </source>
</reference>
<sequence>MGNKLNSFADLAALTGRDLLPEQETSSDDENLVYSTDRGRISNKKSTDANKVLGDGNVRVSRTSKGRGGKTVTLVTGLPLNQTELTALLKKLKKQLGCGGAVKNDQLEFQGDRRDALLKHLSSAGYEAKLSGG</sequence>
<keyword evidence="2" id="KW-0810">Translation regulation</keyword>
<evidence type="ECO:0000256" key="2">
    <source>
        <dbReference type="ARBA" id="ARBA00022845"/>
    </source>
</evidence>
<feature type="region of interest" description="Disordered" evidence="4">
    <location>
        <begin position="20"/>
        <end position="68"/>
    </location>
</feature>
<dbReference type="GO" id="GO:0003743">
    <property type="term" value="F:translation initiation factor activity"/>
    <property type="evidence" value="ECO:0007669"/>
    <property type="project" value="UniProtKB-KW"/>
</dbReference>
<dbReference type="PANTHER" id="PTHR12789">
    <property type="entry name" value="DENSITY-REGULATED PROTEIN HOMOLOG"/>
    <property type="match status" value="1"/>
</dbReference>
<dbReference type="PROSITE" id="PS50296">
    <property type="entry name" value="SUI1"/>
    <property type="match status" value="1"/>
</dbReference>
<evidence type="ECO:0000256" key="3">
    <source>
        <dbReference type="ARBA" id="ARBA00022917"/>
    </source>
</evidence>
<evidence type="ECO:0000313" key="7">
    <source>
        <dbReference type="Proteomes" id="UP001597380"/>
    </source>
</evidence>
<evidence type="ECO:0000259" key="5">
    <source>
        <dbReference type="PROSITE" id="PS50296"/>
    </source>
</evidence>
<dbReference type="EMBL" id="JBHUHT010000009">
    <property type="protein sequence ID" value="MFD2095631.1"/>
    <property type="molecule type" value="Genomic_DNA"/>
</dbReference>
<comment type="similarity">
    <text evidence="1">Belongs to the SUI1 family.</text>
</comment>
<dbReference type="RefSeq" id="WP_345340298.1">
    <property type="nucleotide sequence ID" value="NZ_BAABLI010000014.1"/>
</dbReference>
<dbReference type="InterPro" id="IPR001950">
    <property type="entry name" value="SUI1"/>
</dbReference>
<dbReference type="InterPro" id="IPR050318">
    <property type="entry name" value="DENR/SUI1_TIF"/>
</dbReference>
<dbReference type="PANTHER" id="PTHR12789:SF0">
    <property type="entry name" value="DENSITY-REGULATED PROTEIN"/>
    <property type="match status" value="1"/>
</dbReference>
<feature type="domain" description="SUI1" evidence="5">
    <location>
        <begin position="59"/>
        <end position="125"/>
    </location>
</feature>
<organism evidence="6 7">
    <name type="scientific">Corallincola platygyrae</name>
    <dbReference type="NCBI Taxonomy" id="1193278"/>
    <lineage>
        <taxon>Bacteria</taxon>
        <taxon>Pseudomonadati</taxon>
        <taxon>Pseudomonadota</taxon>
        <taxon>Gammaproteobacteria</taxon>
        <taxon>Alteromonadales</taxon>
        <taxon>Psychromonadaceae</taxon>
        <taxon>Corallincola</taxon>
    </lineage>
</organism>
<dbReference type="PIRSF" id="PIRSF037511">
    <property type="entry name" value="Transl_init_SUI1_pro"/>
    <property type="match status" value="1"/>
</dbReference>
<keyword evidence="7" id="KW-1185">Reference proteome</keyword>
<evidence type="ECO:0000313" key="6">
    <source>
        <dbReference type="EMBL" id="MFD2095631.1"/>
    </source>
</evidence>
<dbReference type="Proteomes" id="UP001597380">
    <property type="component" value="Unassembled WGS sequence"/>
</dbReference>
<feature type="compositionally biased region" description="Basic and acidic residues" evidence="4">
    <location>
        <begin position="37"/>
        <end position="48"/>
    </location>
</feature>
<dbReference type="Pfam" id="PF01253">
    <property type="entry name" value="SUI1"/>
    <property type="match status" value="1"/>
</dbReference>
<dbReference type="SUPFAM" id="SSF55159">
    <property type="entry name" value="eIF1-like"/>
    <property type="match status" value="1"/>
</dbReference>
<keyword evidence="3" id="KW-0648">Protein biosynthesis</keyword>
<keyword evidence="6" id="KW-0396">Initiation factor</keyword>
<dbReference type="InterPro" id="IPR036877">
    <property type="entry name" value="SUI1_dom_sf"/>
</dbReference>
<evidence type="ECO:0000256" key="1">
    <source>
        <dbReference type="ARBA" id="ARBA00005422"/>
    </source>
</evidence>
<dbReference type="Gene3D" id="3.30.780.10">
    <property type="entry name" value="SUI1-like domain"/>
    <property type="match status" value="1"/>
</dbReference>
<dbReference type="InterPro" id="IPR005872">
    <property type="entry name" value="SUI1_arc_bac"/>
</dbReference>
<accession>A0ABW4XJB8</accession>
<name>A0ABW4XJB8_9GAMM</name>
<evidence type="ECO:0000256" key="4">
    <source>
        <dbReference type="SAM" id="MobiDB-lite"/>
    </source>
</evidence>
<gene>
    <name evidence="6" type="ORF">ACFSJ3_06490</name>
</gene>
<protein>
    <submittedName>
        <fullName evidence="6">Translation initiation factor</fullName>
    </submittedName>
</protein>
<dbReference type="CDD" id="cd11567">
    <property type="entry name" value="YciH_like"/>
    <property type="match status" value="1"/>
</dbReference>